<organism evidence="4 5">
    <name type="scientific">Lachancea thermotolerans (strain ATCC 56472 / CBS 6340 / NRRL Y-8284)</name>
    <name type="common">Yeast</name>
    <name type="synonym">Kluyveromyces thermotolerans</name>
    <dbReference type="NCBI Taxonomy" id="559295"/>
    <lineage>
        <taxon>Eukaryota</taxon>
        <taxon>Fungi</taxon>
        <taxon>Dikarya</taxon>
        <taxon>Ascomycota</taxon>
        <taxon>Saccharomycotina</taxon>
        <taxon>Saccharomycetes</taxon>
        <taxon>Saccharomycetales</taxon>
        <taxon>Saccharomycetaceae</taxon>
        <taxon>Lachancea</taxon>
    </lineage>
</organism>
<dbReference type="STRING" id="559295.C5DKE5"/>
<dbReference type="EMBL" id="CU928170">
    <property type="protein sequence ID" value="CAR23946.1"/>
    <property type="molecule type" value="Genomic_DNA"/>
</dbReference>
<dbReference type="RefSeq" id="XP_002554383.1">
    <property type="nucleotide sequence ID" value="XM_002554337.1"/>
</dbReference>
<dbReference type="InterPro" id="IPR050425">
    <property type="entry name" value="NAD(P)_dehydrat-like"/>
</dbReference>
<sequence>MPVLVTGCTGFIAQYIVRDLLEQNYEVIGTVRSKEKGDTIERLFNNDPSLTLEVVEDIAAPDAFDNVFEKYGSKIKVILHTASPFHFNATDYENEMLKPALHGTRSVLESIKKYGSKTVERVVVTSSIAAIKDMEKVANADFVYTEESWNPITWEESKLNSQNAYRGSKKFAEKAAWDFWEENKNIVKFELTTVNPSMIFGPQLFDENAKGVLNTSAEVINSFLKSGPDADISALKNDFVDVRDVSKAHLLAFQKTDTVGKRLGLSSGQFNGQDLARILNERFPQLQGTIPQVSGDGANKTEPYAKFDNSNTKEILGFPFRGLEETLSDTVAQILKAQGGV</sequence>
<dbReference type="PANTHER" id="PTHR10366:SF564">
    <property type="entry name" value="STEROL-4-ALPHA-CARBOXYLATE 3-DEHYDROGENASE, DECARBOXYLATING"/>
    <property type="match status" value="1"/>
</dbReference>
<dbReference type="GO" id="GO:0016616">
    <property type="term" value="F:oxidoreductase activity, acting on the CH-OH group of donors, NAD or NADP as acceptor"/>
    <property type="evidence" value="ECO:0007669"/>
    <property type="project" value="TreeGrafter"/>
</dbReference>
<dbReference type="KEGG" id="lth:KLTH0F04026g"/>
<dbReference type="Proteomes" id="UP000002036">
    <property type="component" value="Chromosome F"/>
</dbReference>
<dbReference type="Pfam" id="PF01370">
    <property type="entry name" value="Epimerase"/>
    <property type="match status" value="1"/>
</dbReference>
<dbReference type="OMA" id="KNEECWA"/>
<dbReference type="AlphaFoldDB" id="C5DKE5"/>
<dbReference type="FunFam" id="3.40.50.720:FF:000191">
    <property type="entry name" value="Methylglyoxal reductase (NADPH-dependent)"/>
    <property type="match status" value="1"/>
</dbReference>
<dbReference type="eggNOG" id="KOG1502">
    <property type="taxonomic scope" value="Eukaryota"/>
</dbReference>
<dbReference type="SUPFAM" id="SSF51735">
    <property type="entry name" value="NAD(P)-binding Rossmann-fold domains"/>
    <property type="match status" value="1"/>
</dbReference>
<evidence type="ECO:0000313" key="5">
    <source>
        <dbReference type="Proteomes" id="UP000002036"/>
    </source>
</evidence>
<reference evidence="4 5" key="1">
    <citation type="journal article" date="2009" name="Genome Res.">
        <title>Comparative genomics of protoploid Saccharomycetaceae.</title>
        <authorList>
            <consortium name="The Genolevures Consortium"/>
            <person name="Souciet J.-L."/>
            <person name="Dujon B."/>
            <person name="Gaillardin C."/>
            <person name="Johnston M."/>
            <person name="Baret P.V."/>
            <person name="Cliften P."/>
            <person name="Sherman D.J."/>
            <person name="Weissenbach J."/>
            <person name="Westhof E."/>
            <person name="Wincker P."/>
            <person name="Jubin C."/>
            <person name="Poulain J."/>
            <person name="Barbe V."/>
            <person name="Segurens B."/>
            <person name="Artiguenave F."/>
            <person name="Anthouard V."/>
            <person name="Vacherie B."/>
            <person name="Val M.-E."/>
            <person name="Fulton R.S."/>
            <person name="Minx P."/>
            <person name="Wilson R."/>
            <person name="Durrens P."/>
            <person name="Jean G."/>
            <person name="Marck C."/>
            <person name="Martin T."/>
            <person name="Nikolski M."/>
            <person name="Rolland T."/>
            <person name="Seret M.-L."/>
            <person name="Casaregola S."/>
            <person name="Despons L."/>
            <person name="Fairhead C."/>
            <person name="Fischer G."/>
            <person name="Lafontaine I."/>
            <person name="Leh V."/>
            <person name="Lemaire M."/>
            <person name="de Montigny J."/>
            <person name="Neuveglise C."/>
            <person name="Thierry A."/>
            <person name="Blanc-Lenfle I."/>
            <person name="Bleykasten C."/>
            <person name="Diffels J."/>
            <person name="Fritsch E."/>
            <person name="Frangeul L."/>
            <person name="Goeffon A."/>
            <person name="Jauniaux N."/>
            <person name="Kachouri-Lafond R."/>
            <person name="Payen C."/>
            <person name="Potier S."/>
            <person name="Pribylova L."/>
            <person name="Ozanne C."/>
            <person name="Richard G.-F."/>
            <person name="Sacerdot C."/>
            <person name="Straub M.-L."/>
            <person name="Talla E."/>
        </authorList>
    </citation>
    <scope>NUCLEOTIDE SEQUENCE [LARGE SCALE GENOMIC DNA]</scope>
    <source>
        <strain evidence="5">ATCC 56472 / CBS 6340 / NRRL Y-8284</strain>
    </source>
</reference>
<dbReference type="HOGENOM" id="CLU_007383_9_2_1"/>
<dbReference type="InterPro" id="IPR036291">
    <property type="entry name" value="NAD(P)-bd_dom_sf"/>
</dbReference>
<dbReference type="InParanoid" id="C5DKE5"/>
<keyword evidence="1" id="KW-0560">Oxidoreductase</keyword>
<evidence type="ECO:0000259" key="3">
    <source>
        <dbReference type="Pfam" id="PF01370"/>
    </source>
</evidence>
<dbReference type="CDD" id="cd05227">
    <property type="entry name" value="AR_SDR_e"/>
    <property type="match status" value="1"/>
</dbReference>
<dbReference type="Gene3D" id="3.40.50.720">
    <property type="entry name" value="NAD(P)-binding Rossmann-like Domain"/>
    <property type="match status" value="1"/>
</dbReference>
<dbReference type="InterPro" id="IPR001509">
    <property type="entry name" value="Epimerase_deHydtase"/>
</dbReference>
<gene>
    <name evidence="4" type="ordered locus">KLTH0F04026g</name>
</gene>
<comment type="similarity">
    <text evidence="2">Belongs to the NAD(P)-dependent epimerase/dehydratase family. Dihydroflavonol-4-reductase subfamily.</text>
</comment>
<protein>
    <submittedName>
        <fullName evidence="4">KLTH0F04026p</fullName>
    </submittedName>
</protein>
<evidence type="ECO:0000256" key="1">
    <source>
        <dbReference type="ARBA" id="ARBA00023002"/>
    </source>
</evidence>
<name>C5DKE5_LACTC</name>
<evidence type="ECO:0000256" key="2">
    <source>
        <dbReference type="ARBA" id="ARBA00023445"/>
    </source>
</evidence>
<evidence type="ECO:0000313" key="4">
    <source>
        <dbReference type="EMBL" id="CAR23946.1"/>
    </source>
</evidence>
<dbReference type="PANTHER" id="PTHR10366">
    <property type="entry name" value="NAD DEPENDENT EPIMERASE/DEHYDRATASE"/>
    <property type="match status" value="1"/>
</dbReference>
<keyword evidence="5" id="KW-1185">Reference proteome</keyword>
<accession>C5DKE5</accession>
<proteinExistence type="inferred from homology"/>
<dbReference type="GeneID" id="8292578"/>
<dbReference type="OrthoDB" id="2735536at2759"/>
<dbReference type="FunCoup" id="C5DKE5">
    <property type="interactions" value="280"/>
</dbReference>
<feature type="domain" description="NAD-dependent epimerase/dehydratase" evidence="3">
    <location>
        <begin position="3"/>
        <end position="259"/>
    </location>
</feature>